<dbReference type="SUPFAM" id="SSF81606">
    <property type="entry name" value="PP2C-like"/>
    <property type="match status" value="1"/>
</dbReference>
<evidence type="ECO:0000259" key="2">
    <source>
        <dbReference type="SMART" id="SM00065"/>
    </source>
</evidence>
<dbReference type="InterPro" id="IPR036457">
    <property type="entry name" value="PPM-type-like_dom_sf"/>
</dbReference>
<dbReference type="InterPro" id="IPR001932">
    <property type="entry name" value="PPM-type_phosphatase-like_dom"/>
</dbReference>
<gene>
    <name evidence="4" type="ORF">FHR80_003811</name>
</gene>
<dbReference type="GO" id="GO:0016791">
    <property type="term" value="F:phosphatase activity"/>
    <property type="evidence" value="ECO:0007669"/>
    <property type="project" value="TreeGrafter"/>
</dbReference>
<dbReference type="EMBL" id="JACHVX010000006">
    <property type="protein sequence ID" value="MBB2924875.1"/>
    <property type="molecule type" value="Genomic_DNA"/>
</dbReference>
<feature type="domain" description="PPM-type phosphatase" evidence="3">
    <location>
        <begin position="175"/>
        <end position="382"/>
    </location>
</feature>
<evidence type="ECO:0000313" key="5">
    <source>
        <dbReference type="Proteomes" id="UP000518206"/>
    </source>
</evidence>
<proteinExistence type="predicted"/>
<evidence type="ECO:0000256" key="1">
    <source>
        <dbReference type="ARBA" id="ARBA00022801"/>
    </source>
</evidence>
<dbReference type="Proteomes" id="UP000518206">
    <property type="component" value="Unassembled WGS sequence"/>
</dbReference>
<name>A0A7W4UJK0_9CELL</name>
<protein>
    <submittedName>
        <fullName evidence="4">Serine phosphatase RsbU (Regulator of sigma subunit)</fullName>
    </submittedName>
</protein>
<keyword evidence="1" id="KW-0378">Hydrolase</keyword>
<dbReference type="PANTHER" id="PTHR43156:SF2">
    <property type="entry name" value="STAGE II SPORULATION PROTEIN E"/>
    <property type="match status" value="1"/>
</dbReference>
<dbReference type="SMART" id="SM00065">
    <property type="entry name" value="GAF"/>
    <property type="match status" value="1"/>
</dbReference>
<dbReference type="Gene3D" id="3.60.40.10">
    <property type="entry name" value="PPM-type phosphatase domain"/>
    <property type="match status" value="1"/>
</dbReference>
<reference evidence="4 5" key="2">
    <citation type="submission" date="2020-08" db="EMBL/GenBank/DDBJ databases">
        <authorList>
            <person name="Partida-Martinez L."/>
            <person name="Huntemann M."/>
            <person name="Clum A."/>
            <person name="Wang J."/>
            <person name="Palaniappan K."/>
            <person name="Ritter S."/>
            <person name="Chen I.-M."/>
            <person name="Stamatis D."/>
            <person name="Reddy T."/>
            <person name="O'Malley R."/>
            <person name="Daum C."/>
            <person name="Shapiro N."/>
            <person name="Ivanova N."/>
            <person name="Kyrpides N."/>
            <person name="Woyke T."/>
        </authorList>
    </citation>
    <scope>NUCLEOTIDE SEQUENCE [LARGE SCALE GENOMIC DNA]</scope>
    <source>
        <strain evidence="4 5">RAS26</strain>
    </source>
</reference>
<dbReference type="InterPro" id="IPR003018">
    <property type="entry name" value="GAF"/>
</dbReference>
<dbReference type="PANTHER" id="PTHR43156">
    <property type="entry name" value="STAGE II SPORULATION PROTEIN E-RELATED"/>
    <property type="match status" value="1"/>
</dbReference>
<dbReference type="SMART" id="SM00331">
    <property type="entry name" value="PP2C_SIG"/>
    <property type="match status" value="1"/>
</dbReference>
<dbReference type="SUPFAM" id="SSF55781">
    <property type="entry name" value="GAF domain-like"/>
    <property type="match status" value="1"/>
</dbReference>
<evidence type="ECO:0000313" key="4">
    <source>
        <dbReference type="EMBL" id="MBB2924875.1"/>
    </source>
</evidence>
<dbReference type="Pfam" id="PF01590">
    <property type="entry name" value="GAF"/>
    <property type="match status" value="1"/>
</dbReference>
<dbReference type="Gene3D" id="3.30.450.40">
    <property type="match status" value="1"/>
</dbReference>
<dbReference type="InterPro" id="IPR052016">
    <property type="entry name" value="Bact_Sigma-Reg"/>
</dbReference>
<accession>A0A7W4UJK0</accession>
<sequence length="387" mass="40517">MQASEAERVEALHRLGVLDSGPDRRFDDVVRLARRLFEVPTALVTLVDRTRTVHKAGDPGGVLPRDQTFCSTTVAEDRTLVVPDATLDPRFADLPHVAGEAHVRFYAGQPLRAPGGHRVGALCLVDVRPREFGPEQEALLQDLAHWVEAQMAVELELERASQIQAELLPREAPHVPGYGVAGACVAAGIGGDFFDWSPTPAGLTLSIVDVLGTGPAASIMAASVRAVLRVASRQAGVARALEEAGAVLHTDLHATGFLATSFHAHLDRATGDVTYADAGHGLTLVVHPDGTSTRLAASGLPLGVLPTPVTAERTVHLDAGDLLVTFSDGLVERFTNSADCLPAVHDALRGAPSAQAAVDAVLALAAQGRAGADDVTVLAVRRDDAAV</sequence>
<comment type="caution">
    <text evidence="4">The sequence shown here is derived from an EMBL/GenBank/DDBJ whole genome shotgun (WGS) entry which is preliminary data.</text>
</comment>
<dbReference type="InterPro" id="IPR029016">
    <property type="entry name" value="GAF-like_dom_sf"/>
</dbReference>
<evidence type="ECO:0000259" key="3">
    <source>
        <dbReference type="SMART" id="SM00331"/>
    </source>
</evidence>
<feature type="domain" description="GAF" evidence="2">
    <location>
        <begin position="21"/>
        <end position="161"/>
    </location>
</feature>
<dbReference type="AlphaFoldDB" id="A0A7W4UJK0"/>
<dbReference type="RefSeq" id="WP_183297633.1">
    <property type="nucleotide sequence ID" value="NZ_JACHVX010000006.1"/>
</dbReference>
<reference evidence="4 5" key="1">
    <citation type="submission" date="2020-08" db="EMBL/GenBank/DDBJ databases">
        <title>The Agave Microbiome: Exploring the role of microbial communities in plant adaptations to desert environments.</title>
        <authorList>
            <person name="Partida-Martinez L.P."/>
        </authorList>
    </citation>
    <scope>NUCLEOTIDE SEQUENCE [LARGE SCALE GENOMIC DNA]</scope>
    <source>
        <strain evidence="4 5">RAS26</strain>
    </source>
</reference>
<dbReference type="Pfam" id="PF07228">
    <property type="entry name" value="SpoIIE"/>
    <property type="match status" value="1"/>
</dbReference>
<organism evidence="4 5">
    <name type="scientific">Cellulomonas cellasea</name>
    <dbReference type="NCBI Taxonomy" id="43670"/>
    <lineage>
        <taxon>Bacteria</taxon>
        <taxon>Bacillati</taxon>
        <taxon>Actinomycetota</taxon>
        <taxon>Actinomycetes</taxon>
        <taxon>Micrococcales</taxon>
        <taxon>Cellulomonadaceae</taxon>
        <taxon>Cellulomonas</taxon>
    </lineage>
</organism>